<keyword evidence="7" id="KW-0732">Signal</keyword>
<accession>A0ABM4A472</accession>
<protein>
    <recommendedName>
        <fullName evidence="2">non-specific serine/threonine protein kinase</fullName>
        <ecNumber evidence="2">2.7.11.1</ecNumber>
    </recommendedName>
</protein>
<dbReference type="SUPFAM" id="SSF56112">
    <property type="entry name" value="Protein kinase-like (PK-like)"/>
    <property type="match status" value="1"/>
</dbReference>
<dbReference type="InterPro" id="IPR017441">
    <property type="entry name" value="Protein_kinase_ATP_BS"/>
</dbReference>
<keyword evidence="8" id="KW-0677">Repeat</keyword>
<dbReference type="Gene3D" id="3.80.10.10">
    <property type="entry name" value="Ribonuclease Inhibitor"/>
    <property type="match status" value="4"/>
</dbReference>
<keyword evidence="5" id="KW-0808">Transferase</keyword>
<evidence type="ECO:0000256" key="13">
    <source>
        <dbReference type="ARBA" id="ARBA00023136"/>
    </source>
</evidence>
<keyword evidence="3" id="KW-0723">Serine/threonine-protein kinase</keyword>
<dbReference type="InterPro" id="IPR055414">
    <property type="entry name" value="LRR_R13L4/SHOC2-like"/>
</dbReference>
<evidence type="ECO:0000256" key="6">
    <source>
        <dbReference type="ARBA" id="ARBA00022692"/>
    </source>
</evidence>
<comment type="catalytic activity">
    <reaction evidence="14">
        <text>L-threonyl-[protein] + ATP = O-phospho-L-threonyl-[protein] + ADP + H(+)</text>
        <dbReference type="Rhea" id="RHEA:46608"/>
        <dbReference type="Rhea" id="RHEA-COMP:11060"/>
        <dbReference type="Rhea" id="RHEA-COMP:11605"/>
        <dbReference type="ChEBI" id="CHEBI:15378"/>
        <dbReference type="ChEBI" id="CHEBI:30013"/>
        <dbReference type="ChEBI" id="CHEBI:30616"/>
        <dbReference type="ChEBI" id="CHEBI:61977"/>
        <dbReference type="ChEBI" id="CHEBI:456216"/>
        <dbReference type="EC" id="2.7.11.1"/>
    </reaction>
</comment>
<proteinExistence type="predicted"/>
<dbReference type="InterPro" id="IPR003591">
    <property type="entry name" value="Leu-rich_rpt_typical-subtyp"/>
</dbReference>
<evidence type="ECO:0000256" key="7">
    <source>
        <dbReference type="ARBA" id="ARBA00022729"/>
    </source>
</evidence>
<feature type="domain" description="Protein kinase" evidence="18">
    <location>
        <begin position="707"/>
        <end position="982"/>
    </location>
</feature>
<dbReference type="Pfam" id="PF23598">
    <property type="entry name" value="LRR_14"/>
    <property type="match status" value="1"/>
</dbReference>
<evidence type="ECO:0000256" key="10">
    <source>
        <dbReference type="ARBA" id="ARBA00022777"/>
    </source>
</evidence>
<keyword evidence="6 17" id="KW-0812">Transmembrane</keyword>
<feature type="binding site" evidence="16">
    <location>
        <position position="736"/>
    </location>
    <ligand>
        <name>ATP</name>
        <dbReference type="ChEBI" id="CHEBI:30616"/>
    </ligand>
</feature>
<dbReference type="Gene3D" id="1.10.510.10">
    <property type="entry name" value="Transferase(Phosphotransferase) domain 1"/>
    <property type="match status" value="1"/>
</dbReference>
<dbReference type="Gene3D" id="3.30.200.20">
    <property type="entry name" value="Phosphorylase Kinase, domain 1"/>
    <property type="match status" value="1"/>
</dbReference>
<evidence type="ECO:0000259" key="18">
    <source>
        <dbReference type="PROSITE" id="PS50011"/>
    </source>
</evidence>
<keyword evidence="12 17" id="KW-1133">Transmembrane helix</keyword>
<dbReference type="PROSITE" id="PS00107">
    <property type="entry name" value="PROTEIN_KINASE_ATP"/>
    <property type="match status" value="1"/>
</dbReference>
<dbReference type="InterPro" id="IPR051420">
    <property type="entry name" value="Ser_Thr_Kinases_DiverseReg"/>
</dbReference>
<name>A0ABM4A472_ZIZJJ</name>
<evidence type="ECO:0000256" key="17">
    <source>
        <dbReference type="SAM" id="Phobius"/>
    </source>
</evidence>
<evidence type="ECO:0000313" key="19">
    <source>
        <dbReference type="Proteomes" id="UP001652623"/>
    </source>
</evidence>
<keyword evidence="19" id="KW-1185">Reference proteome</keyword>
<dbReference type="Proteomes" id="UP001652623">
    <property type="component" value="Chromosome 3"/>
</dbReference>
<dbReference type="SMART" id="SM00369">
    <property type="entry name" value="LRR_TYP"/>
    <property type="match status" value="7"/>
</dbReference>
<sequence>MATVRGIPISNNVVVWPLQCFIIILVFVCSYNSLAIPSTSSATIREADALLKWKDSLDIHPTHSRLASWNLNSTSSPLNNSSYRYQNNSSCHWFGIICNKLGSVIKIDLESSDLRGTLQYFNFSSFPSLLTVNLYNNSLYGSIPGNITNLSTLTHLDLGNNYLSGNIPSQICLMTSLRFLSVAENHLDGSVPPEIGMLESLEVFLAYNINISGSIPVSIGNLSSLTILALSGNNINGSICHEIGQLKSLVMLFLYENHLTGSIPKSIGQLKSLSLLHLCQNNLTGSIPKTIANLSSLTKIFLFDNHLTGSIPLEMNNLTNLEQFQLQQNFLSGYLPENICMGGRLERFLASDNYFVGSIPKSMKNCSSLVRVLLQGNELKGNISKDFGIYPNLKYMDLSYNNFFGELTRNWGQCPKLAMLNISNNKISGRLPHELGDATQLQELDLSSNLLVGKIPKELGHLKLLYILKLNNNSLSSNIPIEIEMLSELEMLDLSTNKLSGPIPIYLEGCSKLLHLNLRNNMFNGSIPSQLGTLHTLRNLDLSQNLLAGELPFELEHLDMLEIFNLSHNKLSGSIPSTFKELISLTFVDISYNLLEGSLPNIKAFIEAPFEALEHNKGLCGNNTSLKPCPMLKENNNKIIIIVLVMASISCILILLFIIVGVLFIRKKRERNMDEPRRTQATVTFFEAWCHNGKKVHEEIIEATENFSSKYCIGVGGYGSVYKALLPAGQVVAVKKFHDNGGVTSNEAFKSETDALTRARHRNIIKLFGFCSHTKYLYLVYEFMEMGNLAKILSDNVKAMELEWTKRLNIVKGLANSISYMHYECCPAIIHRDISSKNVLLDHKFEAHISDFGSSVSLDPESSNWTPFAGTFGYSAPELAYTTEVNEKCDVYSFGVVILEVIMGKHPGDIILSLLASSSSSSPLPTHQVLLKDLLDERLSPPTNQIAREVVTATQIAFACLQTRSQSRPTMKQVSEKLSTSLPLPEPLHLITLKQLFDPQCWTS</sequence>
<evidence type="ECO:0000256" key="3">
    <source>
        <dbReference type="ARBA" id="ARBA00022527"/>
    </source>
</evidence>
<evidence type="ECO:0000256" key="9">
    <source>
        <dbReference type="ARBA" id="ARBA00022741"/>
    </source>
</evidence>
<dbReference type="SUPFAM" id="SSF52058">
    <property type="entry name" value="L domain-like"/>
    <property type="match status" value="2"/>
</dbReference>
<dbReference type="PROSITE" id="PS50011">
    <property type="entry name" value="PROTEIN_KINASE_DOM"/>
    <property type="match status" value="1"/>
</dbReference>
<dbReference type="InterPro" id="IPR001611">
    <property type="entry name" value="Leu-rich_rpt"/>
</dbReference>
<feature type="transmembrane region" description="Helical" evidence="17">
    <location>
        <begin position="639"/>
        <end position="665"/>
    </location>
</feature>
<keyword evidence="10" id="KW-0418">Kinase</keyword>
<gene>
    <name evidence="20" type="primary">LOC132803217</name>
</gene>
<dbReference type="RefSeq" id="XP_060671532.1">
    <property type="nucleotide sequence ID" value="XM_060815549.1"/>
</dbReference>
<reference evidence="20" key="1">
    <citation type="submission" date="2025-08" db="UniProtKB">
        <authorList>
            <consortium name="RefSeq"/>
        </authorList>
    </citation>
    <scope>IDENTIFICATION</scope>
    <source>
        <tissue evidence="20">Seedling</tissue>
    </source>
</reference>
<evidence type="ECO:0000313" key="20">
    <source>
        <dbReference type="RefSeq" id="XP_060671532.1"/>
    </source>
</evidence>
<evidence type="ECO:0000256" key="4">
    <source>
        <dbReference type="ARBA" id="ARBA00022614"/>
    </source>
</evidence>
<dbReference type="Pfam" id="PF00560">
    <property type="entry name" value="LRR_1"/>
    <property type="match status" value="4"/>
</dbReference>
<comment type="catalytic activity">
    <reaction evidence="15">
        <text>L-seryl-[protein] + ATP = O-phospho-L-seryl-[protein] + ADP + H(+)</text>
        <dbReference type="Rhea" id="RHEA:17989"/>
        <dbReference type="Rhea" id="RHEA-COMP:9863"/>
        <dbReference type="Rhea" id="RHEA-COMP:11604"/>
        <dbReference type="ChEBI" id="CHEBI:15378"/>
        <dbReference type="ChEBI" id="CHEBI:29999"/>
        <dbReference type="ChEBI" id="CHEBI:30616"/>
        <dbReference type="ChEBI" id="CHEBI:83421"/>
        <dbReference type="ChEBI" id="CHEBI:456216"/>
        <dbReference type="EC" id="2.7.11.1"/>
    </reaction>
</comment>
<evidence type="ECO:0000256" key="14">
    <source>
        <dbReference type="ARBA" id="ARBA00047899"/>
    </source>
</evidence>
<dbReference type="GeneID" id="132803217"/>
<organism evidence="19 20">
    <name type="scientific">Ziziphus jujuba</name>
    <name type="common">Chinese jujube</name>
    <name type="synonym">Ziziphus sativa</name>
    <dbReference type="NCBI Taxonomy" id="326968"/>
    <lineage>
        <taxon>Eukaryota</taxon>
        <taxon>Viridiplantae</taxon>
        <taxon>Streptophyta</taxon>
        <taxon>Embryophyta</taxon>
        <taxon>Tracheophyta</taxon>
        <taxon>Spermatophyta</taxon>
        <taxon>Magnoliopsida</taxon>
        <taxon>eudicotyledons</taxon>
        <taxon>Gunneridae</taxon>
        <taxon>Pentapetalae</taxon>
        <taxon>rosids</taxon>
        <taxon>fabids</taxon>
        <taxon>Rosales</taxon>
        <taxon>Rhamnaceae</taxon>
        <taxon>Paliureae</taxon>
        <taxon>Ziziphus</taxon>
    </lineage>
</organism>
<evidence type="ECO:0000256" key="16">
    <source>
        <dbReference type="PROSITE-ProRule" id="PRU10141"/>
    </source>
</evidence>
<feature type="transmembrane region" description="Helical" evidence="17">
    <location>
        <begin position="12"/>
        <end position="34"/>
    </location>
</feature>
<dbReference type="InterPro" id="IPR032675">
    <property type="entry name" value="LRR_dom_sf"/>
</dbReference>
<evidence type="ECO:0000256" key="2">
    <source>
        <dbReference type="ARBA" id="ARBA00012513"/>
    </source>
</evidence>
<dbReference type="Pfam" id="PF08263">
    <property type="entry name" value="LRRNT_2"/>
    <property type="match status" value="2"/>
</dbReference>
<dbReference type="InterPro" id="IPR011009">
    <property type="entry name" value="Kinase-like_dom_sf"/>
</dbReference>
<evidence type="ECO:0000256" key="5">
    <source>
        <dbReference type="ARBA" id="ARBA00022679"/>
    </source>
</evidence>
<evidence type="ECO:0000256" key="1">
    <source>
        <dbReference type="ARBA" id="ARBA00004370"/>
    </source>
</evidence>
<keyword evidence="13 17" id="KW-0472">Membrane</keyword>
<dbReference type="InterPro" id="IPR008266">
    <property type="entry name" value="Tyr_kinase_AS"/>
</dbReference>
<dbReference type="PROSITE" id="PS00109">
    <property type="entry name" value="PROTEIN_KINASE_TYR"/>
    <property type="match status" value="1"/>
</dbReference>
<comment type="subcellular location">
    <subcellularLocation>
        <location evidence="1">Membrane</location>
    </subcellularLocation>
</comment>
<evidence type="ECO:0000256" key="8">
    <source>
        <dbReference type="ARBA" id="ARBA00022737"/>
    </source>
</evidence>
<evidence type="ECO:0000256" key="12">
    <source>
        <dbReference type="ARBA" id="ARBA00022989"/>
    </source>
</evidence>
<keyword evidence="9 16" id="KW-0547">Nucleotide-binding</keyword>
<dbReference type="InterPro" id="IPR000719">
    <property type="entry name" value="Prot_kinase_dom"/>
</dbReference>
<dbReference type="PANTHER" id="PTHR48005">
    <property type="entry name" value="LEUCINE RICH REPEAT KINASE 2"/>
    <property type="match status" value="1"/>
</dbReference>
<evidence type="ECO:0000256" key="11">
    <source>
        <dbReference type="ARBA" id="ARBA00022840"/>
    </source>
</evidence>
<dbReference type="Pfam" id="PF00069">
    <property type="entry name" value="Pkinase"/>
    <property type="match status" value="1"/>
</dbReference>
<dbReference type="PANTHER" id="PTHR48005:SF70">
    <property type="entry name" value="MDIS1-INTERACTING RECEPTOR LIKE KINASE 2-LIKE"/>
    <property type="match status" value="1"/>
</dbReference>
<keyword evidence="11 16" id="KW-0067">ATP-binding</keyword>
<dbReference type="InterPro" id="IPR013210">
    <property type="entry name" value="LRR_N_plant-typ"/>
</dbReference>
<keyword evidence="4" id="KW-0433">Leucine-rich repeat</keyword>
<evidence type="ECO:0000256" key="15">
    <source>
        <dbReference type="ARBA" id="ARBA00048679"/>
    </source>
</evidence>
<dbReference type="Pfam" id="PF13855">
    <property type="entry name" value="LRR_8"/>
    <property type="match status" value="1"/>
</dbReference>
<dbReference type="EC" id="2.7.11.1" evidence="2"/>